<dbReference type="OrthoDB" id="6131743at2759"/>
<protein>
    <submittedName>
        <fullName evidence="1">Uncharacterized protein</fullName>
    </submittedName>
</protein>
<dbReference type="EMBL" id="UYJE01008795">
    <property type="protein sequence ID" value="VDI67246.1"/>
    <property type="molecule type" value="Genomic_DNA"/>
</dbReference>
<accession>A0A8B6GPV6</accession>
<name>A0A8B6GPV6_MYTGA</name>
<proteinExistence type="predicted"/>
<gene>
    <name evidence="1" type="ORF">MGAL_10B086207</name>
</gene>
<evidence type="ECO:0000313" key="2">
    <source>
        <dbReference type="Proteomes" id="UP000596742"/>
    </source>
</evidence>
<dbReference type="InterPro" id="IPR011042">
    <property type="entry name" value="6-blade_b-propeller_TolB-like"/>
</dbReference>
<keyword evidence="2" id="KW-1185">Reference proteome</keyword>
<dbReference type="SUPFAM" id="SSF101898">
    <property type="entry name" value="NHL repeat"/>
    <property type="match status" value="1"/>
</dbReference>
<sequence length="300" mass="33602">MASSLRIAQSPLSCQLCDNPNVKKWKSVPAFSKIQYSGNDTIYCSYHVDQVYKFSVIRLLKKSIKEIQKLDIQCTDFALGSKDEIYYGKFRGSEVKVLSNDGITNTILSTSPMLILCIHINNDNEIILGLREQGSTFPVKECSNRHIAVFGENNKRKCKIEYDQKGKKLFSYIWRISTDSDNNIYAIDLFENLDGRLIALERSGGVKFIYNGHSSINISHRSFNPMGVAITKTNVMIVSDENNHSLHALNTKGELIGLQTVINLGIQLPVSLCLNNEGLLLDGCYASDSGARMPKFMSLK</sequence>
<organism evidence="1 2">
    <name type="scientific">Mytilus galloprovincialis</name>
    <name type="common">Mediterranean mussel</name>
    <dbReference type="NCBI Taxonomy" id="29158"/>
    <lineage>
        <taxon>Eukaryota</taxon>
        <taxon>Metazoa</taxon>
        <taxon>Spiralia</taxon>
        <taxon>Lophotrochozoa</taxon>
        <taxon>Mollusca</taxon>
        <taxon>Bivalvia</taxon>
        <taxon>Autobranchia</taxon>
        <taxon>Pteriomorphia</taxon>
        <taxon>Mytilida</taxon>
        <taxon>Mytiloidea</taxon>
        <taxon>Mytilidae</taxon>
        <taxon>Mytilinae</taxon>
        <taxon>Mytilus</taxon>
    </lineage>
</organism>
<reference evidence="1" key="1">
    <citation type="submission" date="2018-11" db="EMBL/GenBank/DDBJ databases">
        <authorList>
            <person name="Alioto T."/>
            <person name="Alioto T."/>
        </authorList>
    </citation>
    <scope>NUCLEOTIDE SEQUENCE</scope>
</reference>
<evidence type="ECO:0000313" key="1">
    <source>
        <dbReference type="EMBL" id="VDI67246.1"/>
    </source>
</evidence>
<dbReference type="Proteomes" id="UP000596742">
    <property type="component" value="Unassembled WGS sequence"/>
</dbReference>
<dbReference type="AlphaFoldDB" id="A0A8B6GPV6"/>
<dbReference type="Gene3D" id="2.120.10.30">
    <property type="entry name" value="TolB, C-terminal domain"/>
    <property type="match status" value="1"/>
</dbReference>
<comment type="caution">
    <text evidence="1">The sequence shown here is derived from an EMBL/GenBank/DDBJ whole genome shotgun (WGS) entry which is preliminary data.</text>
</comment>